<dbReference type="STRING" id="333140.AWW68_07725"/>
<evidence type="ECO:0000313" key="2">
    <source>
        <dbReference type="EMBL" id="KYG75715.1"/>
    </source>
</evidence>
<keyword evidence="1" id="KW-0732">Signal</keyword>
<feature type="signal peptide" evidence="1">
    <location>
        <begin position="1"/>
        <end position="23"/>
    </location>
</feature>
<dbReference type="AlphaFoldDB" id="A0A150XAF9"/>
<comment type="caution">
    <text evidence="2">The sequence shown here is derived from an EMBL/GenBank/DDBJ whole genome shotgun (WGS) entry which is preliminary data.</text>
</comment>
<evidence type="ECO:0000313" key="3">
    <source>
        <dbReference type="Proteomes" id="UP000075606"/>
    </source>
</evidence>
<dbReference type="Proteomes" id="UP000075606">
    <property type="component" value="Unassembled WGS sequence"/>
</dbReference>
<reference evidence="2 3" key="1">
    <citation type="submission" date="2016-01" db="EMBL/GenBank/DDBJ databases">
        <title>Genome sequencing of Roseivirga spongicola UST030701-084.</title>
        <authorList>
            <person name="Selvaratnam C."/>
            <person name="Thevarajoo S."/>
            <person name="Goh K.M."/>
            <person name="Ee R."/>
            <person name="Chan K.-G."/>
            <person name="Chong C.S."/>
        </authorList>
    </citation>
    <scope>NUCLEOTIDE SEQUENCE [LARGE SCALE GENOMIC DNA]</scope>
    <source>
        <strain evidence="2 3">UST030701-084</strain>
    </source>
</reference>
<dbReference type="EMBL" id="LRPC01000012">
    <property type="protein sequence ID" value="KYG75715.1"/>
    <property type="molecule type" value="Genomic_DNA"/>
</dbReference>
<proteinExistence type="predicted"/>
<protein>
    <recommendedName>
        <fullName evidence="4">6-bladed beta-propeller</fullName>
    </recommendedName>
</protein>
<evidence type="ECO:0000256" key="1">
    <source>
        <dbReference type="SAM" id="SignalP"/>
    </source>
</evidence>
<name>A0A150XAF9_9BACT</name>
<dbReference type="OrthoDB" id="837191at2"/>
<dbReference type="PROSITE" id="PS51257">
    <property type="entry name" value="PROKAR_LIPOPROTEIN"/>
    <property type="match status" value="1"/>
</dbReference>
<sequence>MKHTSLLVFIVALSLACSSNNTTDGGSTIEIQKLTLIELNGDSNYFSNLEIINWNENESAIVGIDKRQNELLFFDLDGELLNEIQVPSSGQPFGLRRIADIHYINKDSILIYDSILMKVLLQNMKSEVVDSWSLTSFWKEASRGANVGIVDAYSENGELMVELLAFENEYSISSEDYYSNTRLFHHINLTKQKVTSYMGYPAESPYREQLFYSANFPYVVKADSSYVLSFPFDKNLYLYSKDLNTYSYLENSPAGFPRATGQPFGSSQTKDGALYTRKLNGFGLNMKSAVAVEGVGEAVIRVYREALGEGSEVDSNSVSELPVTFNLELFAIGGGEIRKVAHQNAINELALGNFIGQDKKGAFYFLEHNEEVEDRRIYKVRLSIK</sequence>
<feature type="chain" id="PRO_5007574453" description="6-bladed beta-propeller" evidence="1">
    <location>
        <begin position="24"/>
        <end position="385"/>
    </location>
</feature>
<organism evidence="2 3">
    <name type="scientific">Roseivirga spongicola</name>
    <dbReference type="NCBI Taxonomy" id="333140"/>
    <lineage>
        <taxon>Bacteria</taxon>
        <taxon>Pseudomonadati</taxon>
        <taxon>Bacteroidota</taxon>
        <taxon>Cytophagia</taxon>
        <taxon>Cytophagales</taxon>
        <taxon>Roseivirgaceae</taxon>
        <taxon>Roseivirga</taxon>
    </lineage>
</organism>
<accession>A0A150XAF9</accession>
<dbReference type="RefSeq" id="WP_068219454.1">
    <property type="nucleotide sequence ID" value="NZ_CP139724.1"/>
</dbReference>
<keyword evidence="3" id="KW-1185">Reference proteome</keyword>
<gene>
    <name evidence="2" type="ORF">AWW68_07725</name>
</gene>
<evidence type="ECO:0008006" key="4">
    <source>
        <dbReference type="Google" id="ProtNLM"/>
    </source>
</evidence>